<dbReference type="Gene3D" id="3.30.70.1290">
    <property type="entry name" value="Transposase IS200-like"/>
    <property type="match status" value="1"/>
</dbReference>
<dbReference type="EMBL" id="VORW01000023">
    <property type="protein sequence ID" value="TXE03746.1"/>
    <property type="molecule type" value="Genomic_DNA"/>
</dbReference>
<dbReference type="Proteomes" id="UP000321935">
    <property type="component" value="Unassembled WGS sequence"/>
</dbReference>
<protein>
    <submittedName>
        <fullName evidence="2">Transposase</fullName>
    </submittedName>
</protein>
<organism evidence="2 3">
    <name type="scientific">Algoriphagus aquimarinus</name>
    <dbReference type="NCBI Taxonomy" id="237018"/>
    <lineage>
        <taxon>Bacteria</taxon>
        <taxon>Pseudomonadati</taxon>
        <taxon>Bacteroidota</taxon>
        <taxon>Cytophagia</taxon>
        <taxon>Cytophagales</taxon>
        <taxon>Cyclobacteriaceae</taxon>
        <taxon>Algoriphagus</taxon>
    </lineage>
</organism>
<dbReference type="GO" id="GO:0004803">
    <property type="term" value="F:transposase activity"/>
    <property type="evidence" value="ECO:0007669"/>
    <property type="project" value="InterPro"/>
</dbReference>
<evidence type="ECO:0000259" key="1">
    <source>
        <dbReference type="SMART" id="SM01321"/>
    </source>
</evidence>
<dbReference type="OrthoDB" id="9788881at2"/>
<name>A0A5C7ABE5_9BACT</name>
<comment type="caution">
    <text evidence="2">The sequence shown here is derived from an EMBL/GenBank/DDBJ whole genome shotgun (WGS) entry which is preliminary data.</text>
</comment>
<dbReference type="AlphaFoldDB" id="A0A5C7ABE5"/>
<dbReference type="InterPro" id="IPR002686">
    <property type="entry name" value="Transposase_17"/>
</dbReference>
<proteinExistence type="predicted"/>
<dbReference type="InterPro" id="IPR052715">
    <property type="entry name" value="RAYT_transposase"/>
</dbReference>
<reference evidence="2 3" key="1">
    <citation type="submission" date="2019-08" db="EMBL/GenBank/DDBJ databases">
        <title>Genomes sequence of Algoriphagus aquimarinus ACAM450.</title>
        <authorList>
            <person name="Bowman J.P."/>
        </authorList>
    </citation>
    <scope>NUCLEOTIDE SEQUENCE [LARGE SCALE GENOMIC DNA]</scope>
    <source>
        <strain evidence="2 3">ACAM 450</strain>
    </source>
</reference>
<dbReference type="GO" id="GO:0006313">
    <property type="term" value="P:DNA transposition"/>
    <property type="evidence" value="ECO:0007669"/>
    <property type="project" value="InterPro"/>
</dbReference>
<feature type="domain" description="Transposase IS200-like" evidence="1">
    <location>
        <begin position="2"/>
        <end position="133"/>
    </location>
</feature>
<dbReference type="GO" id="GO:0043565">
    <property type="term" value="F:sequence-specific DNA binding"/>
    <property type="evidence" value="ECO:0007669"/>
    <property type="project" value="TreeGrafter"/>
</dbReference>
<sequence>MEFDSVYFWTNTIKDWKCVLENNQYKEIIISSWRELVSRGMVVVYGFVIMPNHLHVIWEMKEPNGKEMPYASFNKYTSHMIINNLNAVSPNRLSEFKVDDNDRLFRIWQRDPLAILMDSKEKLEQKLTYLHNNPLQAHWNLADSPENYRWSSAMFYEKGADDFGFITHYMDRF</sequence>
<dbReference type="PANTHER" id="PTHR36966:SF1">
    <property type="entry name" value="REP-ASSOCIATED TYROSINE TRANSPOSASE"/>
    <property type="match status" value="1"/>
</dbReference>
<evidence type="ECO:0000313" key="3">
    <source>
        <dbReference type="Proteomes" id="UP000321935"/>
    </source>
</evidence>
<accession>A0A5C7ABE5</accession>
<dbReference type="SUPFAM" id="SSF143422">
    <property type="entry name" value="Transposase IS200-like"/>
    <property type="match status" value="1"/>
</dbReference>
<dbReference type="PANTHER" id="PTHR36966">
    <property type="entry name" value="REP-ASSOCIATED TYROSINE TRANSPOSASE"/>
    <property type="match status" value="1"/>
</dbReference>
<dbReference type="InterPro" id="IPR036515">
    <property type="entry name" value="Transposase_17_sf"/>
</dbReference>
<gene>
    <name evidence="2" type="ORF">ESV85_19755</name>
</gene>
<dbReference type="SMART" id="SM01321">
    <property type="entry name" value="Y1_Tnp"/>
    <property type="match status" value="1"/>
</dbReference>
<evidence type="ECO:0000313" key="2">
    <source>
        <dbReference type="EMBL" id="TXE03746.1"/>
    </source>
</evidence>